<dbReference type="Pfam" id="PF13578">
    <property type="entry name" value="Methyltransf_24"/>
    <property type="match status" value="1"/>
</dbReference>
<proteinExistence type="predicted"/>
<dbReference type="EMBL" id="MFFM01000037">
    <property type="protein sequence ID" value="OGF11180.1"/>
    <property type="molecule type" value="Genomic_DNA"/>
</dbReference>
<dbReference type="SUPFAM" id="SSF53335">
    <property type="entry name" value="S-adenosyl-L-methionine-dependent methyltransferases"/>
    <property type="match status" value="1"/>
</dbReference>
<evidence type="ECO:0008006" key="3">
    <source>
        <dbReference type="Google" id="ProtNLM"/>
    </source>
</evidence>
<sequence>MTIAKTPLLGRSLLVIYRARTAWRYFREPLANLFRLLFVSREISNFTYDLDETNERYLASMIADITNKSYDLVMSYIRELKEDDELRRHIHQLTRASGSAFIADREARYGRRIGWYALARILKPGVIIETGVDKGLGACLLAVALRRNAREGHPGRYLGTDIDPGAGYLMSGDYANYGSILYGDSITSLKNFTGTIDLFINDSDHSPDYEAEEYRVIADKLSRQAVILGDNAHCTDKLLEFSLKRGRHFVFFQEKPAKHWYPGAGIGFSFTR</sequence>
<gene>
    <name evidence="1" type="ORF">A2024_07885</name>
</gene>
<dbReference type="InterPro" id="IPR029063">
    <property type="entry name" value="SAM-dependent_MTases_sf"/>
</dbReference>
<dbReference type="Gene3D" id="3.40.50.150">
    <property type="entry name" value="Vaccinia Virus protein VP39"/>
    <property type="match status" value="1"/>
</dbReference>
<evidence type="ECO:0000313" key="2">
    <source>
        <dbReference type="Proteomes" id="UP000177230"/>
    </source>
</evidence>
<reference evidence="1 2" key="1">
    <citation type="journal article" date="2016" name="Nat. Commun.">
        <title>Thousands of microbial genomes shed light on interconnected biogeochemical processes in an aquifer system.</title>
        <authorList>
            <person name="Anantharaman K."/>
            <person name="Brown C.T."/>
            <person name="Hug L.A."/>
            <person name="Sharon I."/>
            <person name="Castelle C.J."/>
            <person name="Probst A.J."/>
            <person name="Thomas B.C."/>
            <person name="Singh A."/>
            <person name="Wilkins M.J."/>
            <person name="Karaoz U."/>
            <person name="Brodie E.L."/>
            <person name="Williams K.H."/>
            <person name="Hubbard S.S."/>
            <person name="Banfield J.F."/>
        </authorList>
    </citation>
    <scope>NUCLEOTIDE SEQUENCE [LARGE SCALE GENOMIC DNA]</scope>
</reference>
<accession>A0A1F5R9R7</accession>
<protein>
    <recommendedName>
        <fullName evidence="3">Class I SAM-dependent methyltransferase</fullName>
    </recommendedName>
</protein>
<dbReference type="AlphaFoldDB" id="A0A1F5R9R7"/>
<name>A0A1F5R9R7_9BACT</name>
<dbReference type="Proteomes" id="UP000177230">
    <property type="component" value="Unassembled WGS sequence"/>
</dbReference>
<evidence type="ECO:0000313" key="1">
    <source>
        <dbReference type="EMBL" id="OGF11180.1"/>
    </source>
</evidence>
<organism evidence="1 2">
    <name type="scientific">Candidatus Edwardsbacteria bacterium GWF2_54_11</name>
    <dbReference type="NCBI Taxonomy" id="1817851"/>
    <lineage>
        <taxon>Bacteria</taxon>
        <taxon>Candidatus Edwardsiibacteriota</taxon>
    </lineage>
</organism>
<comment type="caution">
    <text evidence="1">The sequence shown here is derived from an EMBL/GenBank/DDBJ whole genome shotgun (WGS) entry which is preliminary data.</text>
</comment>